<dbReference type="AlphaFoldDB" id="A0A1G7W818"/>
<evidence type="ECO:0000313" key="2">
    <source>
        <dbReference type="Proteomes" id="UP000199643"/>
    </source>
</evidence>
<reference evidence="2" key="1">
    <citation type="submission" date="2016-10" db="EMBL/GenBank/DDBJ databases">
        <authorList>
            <person name="Varghese N."/>
            <person name="Submissions S."/>
        </authorList>
    </citation>
    <scope>NUCLEOTIDE SEQUENCE [LARGE SCALE GENOMIC DNA]</scope>
    <source>
        <strain evidence="2">DSM 17933</strain>
    </source>
</reference>
<gene>
    <name evidence="1" type="ORF">SAMN05421827_109139</name>
</gene>
<sequence>MTIREAFTDLINQRGWYVKLEIPEGTANSTKKRFLEGKPVTEDKMKEILQRAGYRIKQVELWEK</sequence>
<dbReference type="OrthoDB" id="1032153at2"/>
<keyword evidence="2" id="KW-1185">Reference proteome</keyword>
<dbReference type="RefSeq" id="WP_090500570.1">
    <property type="nucleotide sequence ID" value="NZ_FNCH01000009.1"/>
</dbReference>
<proteinExistence type="predicted"/>
<protein>
    <submittedName>
        <fullName evidence="1">Uncharacterized protein</fullName>
    </submittedName>
</protein>
<evidence type="ECO:0000313" key="1">
    <source>
        <dbReference type="EMBL" id="SDG68061.1"/>
    </source>
</evidence>
<organism evidence="1 2">
    <name type="scientific">Pedobacter terrae</name>
    <dbReference type="NCBI Taxonomy" id="405671"/>
    <lineage>
        <taxon>Bacteria</taxon>
        <taxon>Pseudomonadati</taxon>
        <taxon>Bacteroidota</taxon>
        <taxon>Sphingobacteriia</taxon>
        <taxon>Sphingobacteriales</taxon>
        <taxon>Sphingobacteriaceae</taxon>
        <taxon>Pedobacter</taxon>
    </lineage>
</organism>
<dbReference type="EMBL" id="FNCH01000009">
    <property type="protein sequence ID" value="SDG68061.1"/>
    <property type="molecule type" value="Genomic_DNA"/>
</dbReference>
<name>A0A1G7W818_9SPHI</name>
<dbReference type="STRING" id="405671.SAMN05421827_109139"/>
<accession>A0A1G7W818</accession>
<dbReference type="Proteomes" id="UP000199643">
    <property type="component" value="Unassembled WGS sequence"/>
</dbReference>